<evidence type="ECO:0000313" key="3">
    <source>
        <dbReference type="Proteomes" id="UP000887565"/>
    </source>
</evidence>
<organism evidence="3 4">
    <name type="scientific">Romanomermis culicivorax</name>
    <name type="common">Nematode worm</name>
    <dbReference type="NCBI Taxonomy" id="13658"/>
    <lineage>
        <taxon>Eukaryota</taxon>
        <taxon>Metazoa</taxon>
        <taxon>Ecdysozoa</taxon>
        <taxon>Nematoda</taxon>
        <taxon>Enoplea</taxon>
        <taxon>Dorylaimia</taxon>
        <taxon>Mermithida</taxon>
        <taxon>Mermithoidea</taxon>
        <taxon>Mermithidae</taxon>
        <taxon>Romanomermis</taxon>
    </lineage>
</organism>
<evidence type="ECO:0000256" key="1">
    <source>
        <dbReference type="PROSITE-ProRule" id="PRU00047"/>
    </source>
</evidence>
<accession>A0A915I0S3</accession>
<feature type="domain" description="CCHC-type" evidence="2">
    <location>
        <begin position="55"/>
        <end position="70"/>
    </location>
</feature>
<protein>
    <submittedName>
        <fullName evidence="4">CCHC-type domain-containing protein</fullName>
    </submittedName>
</protein>
<proteinExistence type="predicted"/>
<reference evidence="4" key="1">
    <citation type="submission" date="2022-11" db="UniProtKB">
        <authorList>
            <consortium name="WormBaseParasite"/>
        </authorList>
    </citation>
    <scope>IDENTIFICATION</scope>
</reference>
<keyword evidence="1" id="KW-0479">Metal-binding</keyword>
<dbReference type="WBParaSite" id="nRc.2.0.1.t07418-RA">
    <property type="protein sequence ID" value="nRc.2.0.1.t07418-RA"/>
    <property type="gene ID" value="nRc.2.0.1.g07418"/>
</dbReference>
<dbReference type="GO" id="GO:0019899">
    <property type="term" value="F:enzyme binding"/>
    <property type="evidence" value="ECO:0007669"/>
    <property type="project" value="UniProtKB-ARBA"/>
</dbReference>
<dbReference type="GO" id="GO:0008270">
    <property type="term" value="F:zinc ion binding"/>
    <property type="evidence" value="ECO:0007669"/>
    <property type="project" value="UniProtKB-KW"/>
</dbReference>
<dbReference type="AlphaFoldDB" id="A0A915I0S3"/>
<dbReference type="GO" id="GO:0003676">
    <property type="term" value="F:nucleic acid binding"/>
    <property type="evidence" value="ECO:0007669"/>
    <property type="project" value="InterPro"/>
</dbReference>
<evidence type="ECO:0000259" key="2">
    <source>
        <dbReference type="PROSITE" id="PS50158"/>
    </source>
</evidence>
<dbReference type="PROSITE" id="PS50158">
    <property type="entry name" value="ZF_CCHC"/>
    <property type="match status" value="1"/>
</dbReference>
<keyword evidence="1" id="KW-0862">Zinc</keyword>
<dbReference type="SMART" id="SM00343">
    <property type="entry name" value="ZnF_C2HC"/>
    <property type="match status" value="2"/>
</dbReference>
<sequence>MGLIGEWKAVDAIQYNKNINMDNELQLLTTMLCSLVEQTANKWQHASLPMPPRHCYVCKDLGHLAHKCPQQCYMCGLTGHKRVHCTTTTTMADHTRNGMEIANKAFLSLPLQSINKSKGRNGIDESAMKVAILSSAIFRSSDGLILT</sequence>
<dbReference type="Proteomes" id="UP000887565">
    <property type="component" value="Unplaced"/>
</dbReference>
<dbReference type="Pfam" id="PF00098">
    <property type="entry name" value="zf-CCHC"/>
    <property type="match status" value="1"/>
</dbReference>
<evidence type="ECO:0000313" key="4">
    <source>
        <dbReference type="WBParaSite" id="nRc.2.0.1.t07418-RA"/>
    </source>
</evidence>
<keyword evidence="1" id="KW-0863">Zinc-finger</keyword>
<dbReference type="SUPFAM" id="SSF57756">
    <property type="entry name" value="Retrovirus zinc finger-like domains"/>
    <property type="match status" value="1"/>
</dbReference>
<keyword evidence="3" id="KW-1185">Reference proteome</keyword>
<dbReference type="Gene3D" id="4.10.60.10">
    <property type="entry name" value="Zinc finger, CCHC-type"/>
    <property type="match status" value="1"/>
</dbReference>
<dbReference type="InterPro" id="IPR036875">
    <property type="entry name" value="Znf_CCHC_sf"/>
</dbReference>
<dbReference type="InterPro" id="IPR001878">
    <property type="entry name" value="Znf_CCHC"/>
</dbReference>
<name>A0A915I0S3_ROMCU</name>